<dbReference type="PANTHER" id="PTHR43245">
    <property type="entry name" value="BIFUNCTIONAL POLYMYXIN RESISTANCE PROTEIN ARNA"/>
    <property type="match status" value="1"/>
</dbReference>
<dbReference type="PANTHER" id="PTHR43245:SF58">
    <property type="entry name" value="BLL5923 PROTEIN"/>
    <property type="match status" value="1"/>
</dbReference>
<dbReference type="InterPro" id="IPR050177">
    <property type="entry name" value="Lipid_A_modif_metabolic_enz"/>
</dbReference>
<dbReference type="STRING" id="271157.SAMN05444396_10719"/>
<accession>A0A1M5IGE4</accession>
<evidence type="ECO:0000313" key="2">
    <source>
        <dbReference type="EMBL" id="SHG27020.1"/>
    </source>
</evidence>
<dbReference type="InterPro" id="IPR036291">
    <property type="entry name" value="NAD(P)-bd_dom_sf"/>
</dbReference>
<reference evidence="3" key="1">
    <citation type="submission" date="2016-11" db="EMBL/GenBank/DDBJ databases">
        <authorList>
            <person name="Varghese N."/>
            <person name="Submissions S."/>
        </authorList>
    </citation>
    <scope>NUCLEOTIDE SEQUENCE [LARGE SCALE GENOMIC DNA]</scope>
    <source>
        <strain evidence="3">DSM 19741</strain>
    </source>
</reference>
<gene>
    <name evidence="2" type="ORF">SAMN05444396_10719</name>
</gene>
<feature type="domain" description="NAD-dependent epimerase/dehydratase" evidence="1">
    <location>
        <begin position="3"/>
        <end position="207"/>
    </location>
</feature>
<dbReference type="Proteomes" id="UP000184036">
    <property type="component" value="Unassembled WGS sequence"/>
</dbReference>
<dbReference type="Pfam" id="PF01370">
    <property type="entry name" value="Epimerase"/>
    <property type="match status" value="1"/>
</dbReference>
<dbReference type="Gene3D" id="3.40.50.720">
    <property type="entry name" value="NAD(P)-binding Rossmann-like Domain"/>
    <property type="match status" value="1"/>
</dbReference>
<dbReference type="OrthoDB" id="329806at2"/>
<name>A0A1M5IGE4_9FLAO</name>
<dbReference type="AlphaFoldDB" id="A0A1M5IGE4"/>
<dbReference type="RefSeq" id="WP_072992179.1">
    <property type="nucleotide sequence ID" value="NZ_FQWE01000007.1"/>
</dbReference>
<protein>
    <submittedName>
        <fullName evidence="2">Nucleoside-diphosphate-sugar epimerase</fullName>
    </submittedName>
</protein>
<keyword evidence="3" id="KW-1185">Reference proteome</keyword>
<dbReference type="SUPFAM" id="SSF51735">
    <property type="entry name" value="NAD(P)-binding Rossmann-fold domains"/>
    <property type="match status" value="1"/>
</dbReference>
<evidence type="ECO:0000259" key="1">
    <source>
        <dbReference type="Pfam" id="PF01370"/>
    </source>
</evidence>
<evidence type="ECO:0000313" key="3">
    <source>
        <dbReference type="Proteomes" id="UP000184036"/>
    </source>
</evidence>
<sequence length="299" mass="33288">MKIAITGASGFVGGNLIKYLKPKCELNKLSLRYLKNQKIEIREDIVIHLAGKAHDTKKVSNPSAYYEANFELTKQLFDAFLQSEASVFIFMSTVKAAADLVVAVLMEDIIPYPKTHYGIAKRQAEEYILATSLPQGKRVYILRPCMIHGPGNKGNLNLLYKLVSKGIPWPLGDFKNQRSFLSIENLCFVINELLKNNTIPSGVYNIADDDALSTNELIQLLGKSLNKNNKIINVPSSWIKKVATIGDYLHLPLNSERLQKLTESYVVSNSKIIAAIGKQLPVKATTGLLTTFRSFKTIS</sequence>
<proteinExistence type="predicted"/>
<dbReference type="EMBL" id="FQWE01000007">
    <property type="protein sequence ID" value="SHG27020.1"/>
    <property type="molecule type" value="Genomic_DNA"/>
</dbReference>
<organism evidence="2 3">
    <name type="scientific">Flavobacterium segetis</name>
    <dbReference type="NCBI Taxonomy" id="271157"/>
    <lineage>
        <taxon>Bacteria</taxon>
        <taxon>Pseudomonadati</taxon>
        <taxon>Bacteroidota</taxon>
        <taxon>Flavobacteriia</taxon>
        <taxon>Flavobacteriales</taxon>
        <taxon>Flavobacteriaceae</taxon>
        <taxon>Flavobacterium</taxon>
    </lineage>
</organism>
<dbReference type="InterPro" id="IPR001509">
    <property type="entry name" value="Epimerase_deHydtase"/>
</dbReference>